<keyword evidence="4 8" id="KW-0812">Transmembrane</keyword>
<protein>
    <submittedName>
        <fullName evidence="10">Cobalamin (Vitamin B12) biosynthesis CbiM protein</fullName>
    </submittedName>
</protein>
<feature type="transmembrane region" description="Helical" evidence="8">
    <location>
        <begin position="7"/>
        <end position="28"/>
    </location>
</feature>
<feature type="transmembrane region" description="Helical" evidence="8">
    <location>
        <begin position="327"/>
        <end position="347"/>
    </location>
</feature>
<keyword evidence="3" id="KW-1003">Cell membrane</keyword>
<keyword evidence="11" id="KW-1185">Reference proteome</keyword>
<evidence type="ECO:0000256" key="6">
    <source>
        <dbReference type="ARBA" id="ARBA00023136"/>
    </source>
</evidence>
<dbReference type="InterPro" id="IPR025937">
    <property type="entry name" value="PDGLE_dom"/>
</dbReference>
<dbReference type="OrthoDB" id="5395048at2"/>
<dbReference type="Pfam" id="PF01891">
    <property type="entry name" value="CbiM"/>
    <property type="match status" value="1"/>
</dbReference>
<evidence type="ECO:0000256" key="2">
    <source>
        <dbReference type="ARBA" id="ARBA00022448"/>
    </source>
</evidence>
<dbReference type="Pfam" id="PF13190">
    <property type="entry name" value="PDGLE"/>
    <property type="match status" value="1"/>
</dbReference>
<feature type="domain" description="PDGLE" evidence="9">
    <location>
        <begin position="225"/>
        <end position="349"/>
    </location>
</feature>
<reference evidence="10 11" key="1">
    <citation type="submission" date="2006-10" db="EMBL/GenBank/DDBJ databases">
        <title>Complete sequence of Syntrophobacter fumaroxidans MPOB.</title>
        <authorList>
            <consortium name="US DOE Joint Genome Institute"/>
            <person name="Copeland A."/>
            <person name="Lucas S."/>
            <person name="Lapidus A."/>
            <person name="Barry K."/>
            <person name="Detter J.C."/>
            <person name="Glavina del Rio T."/>
            <person name="Hammon N."/>
            <person name="Israni S."/>
            <person name="Pitluck S."/>
            <person name="Goltsman E.G."/>
            <person name="Martinez M."/>
            <person name="Schmutz J."/>
            <person name="Larimer F."/>
            <person name="Land M."/>
            <person name="Hauser L."/>
            <person name="Kyrpides N."/>
            <person name="Kim E."/>
            <person name="Boone D.R."/>
            <person name="Brockman F."/>
            <person name="Culley D."/>
            <person name="Ferry J."/>
            <person name="Gunsalus R."/>
            <person name="McInerney M.J."/>
            <person name="Morrison M."/>
            <person name="Plugge C."/>
            <person name="Rohlin L."/>
            <person name="Scholten J."/>
            <person name="Sieber J."/>
            <person name="Stams A.J.M."/>
            <person name="Worm P."/>
            <person name="Henstra A.M."/>
            <person name="Richardson P."/>
        </authorList>
    </citation>
    <scope>NUCLEOTIDE SEQUENCE [LARGE SCALE GENOMIC DNA]</scope>
    <source>
        <strain evidence="11">DSM 10017 / MPOB</strain>
    </source>
</reference>
<dbReference type="KEGG" id="sfu:Sfum_2752"/>
<feature type="transmembrane region" description="Helical" evidence="8">
    <location>
        <begin position="224"/>
        <end position="246"/>
    </location>
</feature>
<feature type="transmembrane region" description="Helical" evidence="8">
    <location>
        <begin position="104"/>
        <end position="127"/>
    </location>
</feature>
<dbReference type="PANTHER" id="PTHR34229:SF1">
    <property type="entry name" value="METAL TRANSPORT PROTEIN HI_1621-RELATED"/>
    <property type="match status" value="1"/>
</dbReference>
<evidence type="ECO:0000256" key="8">
    <source>
        <dbReference type="SAM" id="Phobius"/>
    </source>
</evidence>
<feature type="compositionally biased region" description="Basic and acidic residues" evidence="7">
    <location>
        <begin position="294"/>
        <end position="306"/>
    </location>
</feature>
<dbReference type="eggNOG" id="COG0310">
    <property type="taxonomic scope" value="Bacteria"/>
</dbReference>
<dbReference type="STRING" id="335543.Sfum_2752"/>
<feature type="transmembrane region" description="Helical" evidence="8">
    <location>
        <begin position="72"/>
        <end position="98"/>
    </location>
</feature>
<dbReference type="Proteomes" id="UP000001784">
    <property type="component" value="Chromosome"/>
</dbReference>
<dbReference type="InParanoid" id="A0LLX8"/>
<evidence type="ECO:0000256" key="3">
    <source>
        <dbReference type="ARBA" id="ARBA00022475"/>
    </source>
</evidence>
<evidence type="ECO:0000256" key="1">
    <source>
        <dbReference type="ARBA" id="ARBA00004651"/>
    </source>
</evidence>
<keyword evidence="5 8" id="KW-1133">Transmembrane helix</keyword>
<evidence type="ECO:0000313" key="11">
    <source>
        <dbReference type="Proteomes" id="UP000001784"/>
    </source>
</evidence>
<organism evidence="10 11">
    <name type="scientific">Syntrophobacter fumaroxidans (strain DSM 10017 / MPOB)</name>
    <dbReference type="NCBI Taxonomy" id="335543"/>
    <lineage>
        <taxon>Bacteria</taxon>
        <taxon>Pseudomonadati</taxon>
        <taxon>Thermodesulfobacteriota</taxon>
        <taxon>Syntrophobacteria</taxon>
        <taxon>Syntrophobacterales</taxon>
        <taxon>Syntrophobacteraceae</taxon>
        <taxon>Syntrophobacter</taxon>
    </lineage>
</organism>
<evidence type="ECO:0000313" key="10">
    <source>
        <dbReference type="EMBL" id="ABK18430.1"/>
    </source>
</evidence>
<evidence type="ECO:0000259" key="9">
    <source>
        <dbReference type="Pfam" id="PF13190"/>
    </source>
</evidence>
<dbReference type="Gene3D" id="1.10.1760.20">
    <property type="match status" value="1"/>
</dbReference>
<feature type="transmembrane region" description="Helical" evidence="8">
    <location>
        <begin position="181"/>
        <end position="203"/>
    </location>
</feature>
<comment type="subcellular location">
    <subcellularLocation>
        <location evidence="1">Cell membrane</location>
        <topology evidence="1">Multi-pass membrane protein</topology>
    </subcellularLocation>
</comment>
<name>A0LLX8_SYNFM</name>
<evidence type="ECO:0000256" key="7">
    <source>
        <dbReference type="SAM" id="MobiDB-lite"/>
    </source>
</evidence>
<evidence type="ECO:0000256" key="5">
    <source>
        <dbReference type="ARBA" id="ARBA00022989"/>
    </source>
</evidence>
<sequence length="354" mass="37073">MHMADALISPAVGGAMWIASAGLTVYSARKLKEDIHENRVPLMGVLGAFVFAAQMINFTIPATGSSGHLGGGMILAILLGPYAAFLSMASILTVQALFFADGGLLALGCNIFNLGFFPCFIAYPLIYRKIAGAEPTQRRILAGTLLSAVIGLQLGALGVVLETLFSGVSELPFGTFLLLMQPIHLAIGIVEGFVTAAVVTFVWKARPEILQLSASSPAPAGRSFRGVLATLIALTVLTGGILSWFASANPDGLEWAMFRTAGKEELEAPQGGVHSLLAGLQERTSFLPDYGFAKPEKTEPSKEGSGEAHGTPAEEEPWPAVSAGTSFSGLIGGALTMLLAGLIGFILRRFQPRG</sequence>
<accession>A0LLX8</accession>
<evidence type="ECO:0000256" key="4">
    <source>
        <dbReference type="ARBA" id="ARBA00022692"/>
    </source>
</evidence>
<feature type="transmembrane region" description="Helical" evidence="8">
    <location>
        <begin position="139"/>
        <end position="161"/>
    </location>
</feature>
<dbReference type="InterPro" id="IPR002751">
    <property type="entry name" value="CbiM/NikMN"/>
</dbReference>
<dbReference type="AlphaFoldDB" id="A0LLX8"/>
<dbReference type="PANTHER" id="PTHR34229">
    <property type="entry name" value="METAL TRANSPORT PROTEIN HI_1621-RELATED"/>
    <property type="match status" value="1"/>
</dbReference>
<keyword evidence="2" id="KW-0813">Transport</keyword>
<dbReference type="RefSeq" id="WP_011699597.1">
    <property type="nucleotide sequence ID" value="NC_008554.1"/>
</dbReference>
<dbReference type="HOGENOM" id="CLU_052508_0_1_7"/>
<dbReference type="GO" id="GO:0000041">
    <property type="term" value="P:transition metal ion transport"/>
    <property type="evidence" value="ECO:0007669"/>
    <property type="project" value="InterPro"/>
</dbReference>
<dbReference type="GO" id="GO:0005886">
    <property type="term" value="C:plasma membrane"/>
    <property type="evidence" value="ECO:0007669"/>
    <property type="project" value="UniProtKB-SubCell"/>
</dbReference>
<feature type="region of interest" description="Disordered" evidence="7">
    <location>
        <begin position="291"/>
        <end position="319"/>
    </location>
</feature>
<proteinExistence type="predicted"/>
<feature type="transmembrane region" description="Helical" evidence="8">
    <location>
        <begin position="40"/>
        <end position="60"/>
    </location>
</feature>
<keyword evidence="6 8" id="KW-0472">Membrane</keyword>
<dbReference type="EMBL" id="CP000478">
    <property type="protein sequence ID" value="ABK18430.1"/>
    <property type="molecule type" value="Genomic_DNA"/>
</dbReference>
<gene>
    <name evidence="10" type="ordered locus">Sfum_2752</name>
</gene>